<feature type="domain" description="LysM" evidence="1">
    <location>
        <begin position="158"/>
        <end position="205"/>
    </location>
</feature>
<dbReference type="EMBL" id="BFAV01000150">
    <property type="protein sequence ID" value="GBF34823.1"/>
    <property type="molecule type" value="Genomic_DNA"/>
</dbReference>
<organism evidence="2 3">
    <name type="scientific">Desulfocucumis palustris</name>
    <dbReference type="NCBI Taxonomy" id="1898651"/>
    <lineage>
        <taxon>Bacteria</taxon>
        <taxon>Bacillati</taxon>
        <taxon>Bacillota</taxon>
        <taxon>Clostridia</taxon>
        <taxon>Eubacteriales</taxon>
        <taxon>Desulfocucumaceae</taxon>
        <taxon>Desulfocucumis</taxon>
    </lineage>
</organism>
<dbReference type="Pfam" id="PF19266">
    <property type="entry name" value="CIS_tube"/>
    <property type="match status" value="1"/>
</dbReference>
<dbReference type="Pfam" id="PF01476">
    <property type="entry name" value="LysM"/>
    <property type="match status" value="1"/>
</dbReference>
<sequence length="209" mass="23652">MALEKATIIVHEGRKKGRITVLFNPGEYSLEDSNNFALEYHIGQPLPVAQFMGGTGTTLTMDLFFDTYEDRIDVRNYTNQISGLLDRDSDLHRPPLVSFAWGSMDPFKGVVEKVTQKFTMFLDSGTPVRATLSVTFRQCQSITEQNQASPLQSSDRTKQKTLKQGDQLWMIAGEEYENPSLWREIARANGIDNPRMIEAGRHLIIPPLE</sequence>
<accession>A0A2L2XGH7</accession>
<gene>
    <name evidence="2" type="ORF">DCCM_3943</name>
</gene>
<keyword evidence="3" id="KW-1185">Reference proteome</keyword>
<name>A0A2L2XGH7_9FIRM</name>
<evidence type="ECO:0000259" key="1">
    <source>
        <dbReference type="PROSITE" id="PS51782"/>
    </source>
</evidence>
<dbReference type="Gene3D" id="3.10.350.10">
    <property type="entry name" value="LysM domain"/>
    <property type="match status" value="1"/>
</dbReference>
<evidence type="ECO:0000313" key="3">
    <source>
        <dbReference type="Proteomes" id="UP000239549"/>
    </source>
</evidence>
<dbReference type="InterPro" id="IPR018392">
    <property type="entry name" value="LysM"/>
</dbReference>
<proteinExistence type="predicted"/>
<dbReference type="InterPro" id="IPR045361">
    <property type="entry name" value="CIS_tube_prot_N"/>
</dbReference>
<evidence type="ECO:0000313" key="2">
    <source>
        <dbReference type="EMBL" id="GBF34823.1"/>
    </source>
</evidence>
<dbReference type="PROSITE" id="PS51782">
    <property type="entry name" value="LYSM"/>
    <property type="match status" value="1"/>
</dbReference>
<dbReference type="AlphaFoldDB" id="A0A2L2XGH7"/>
<dbReference type="InterPro" id="IPR036779">
    <property type="entry name" value="LysM_dom_sf"/>
</dbReference>
<dbReference type="RefSeq" id="WP_104372991.1">
    <property type="nucleotide sequence ID" value="NZ_BFAV01000150.1"/>
</dbReference>
<dbReference type="OrthoDB" id="9815939at2"/>
<reference evidence="3" key="1">
    <citation type="submission" date="2018-02" db="EMBL/GenBank/DDBJ databases">
        <title>Genome sequence of Desulfocucumis palustris strain NAW-5.</title>
        <authorList>
            <person name="Watanabe M."/>
            <person name="Kojima H."/>
            <person name="Fukui M."/>
        </authorList>
    </citation>
    <scope>NUCLEOTIDE SEQUENCE [LARGE SCALE GENOMIC DNA]</scope>
    <source>
        <strain evidence="3">NAW-5</strain>
    </source>
</reference>
<protein>
    <recommendedName>
        <fullName evidence="1">LysM domain-containing protein</fullName>
    </recommendedName>
</protein>
<comment type="caution">
    <text evidence="2">The sequence shown here is derived from an EMBL/GenBank/DDBJ whole genome shotgun (WGS) entry which is preliminary data.</text>
</comment>
<dbReference type="Proteomes" id="UP000239549">
    <property type="component" value="Unassembled WGS sequence"/>
</dbReference>